<dbReference type="PANTHER" id="PTHR38479:SF2">
    <property type="entry name" value="WINGED HELIX DNA-BINDING DOMAIN-CONTAINING PROTEIN"/>
    <property type="match status" value="1"/>
</dbReference>
<evidence type="ECO:0000313" key="1">
    <source>
        <dbReference type="EMBL" id="NYA71197.1"/>
    </source>
</evidence>
<accession>A0A7Y8Y2G3</accession>
<dbReference type="Proteomes" id="UP000535020">
    <property type="component" value="Unassembled WGS sequence"/>
</dbReference>
<evidence type="ECO:0000313" key="2">
    <source>
        <dbReference type="Proteomes" id="UP000535020"/>
    </source>
</evidence>
<comment type="caution">
    <text evidence="1">The sequence shown here is derived from an EMBL/GenBank/DDBJ whole genome shotgun (WGS) entry which is preliminary data.</text>
</comment>
<keyword evidence="1" id="KW-0238">DNA-binding</keyword>
<sequence length="355" mass="40122">MEFKDISFWRMQSQQLLTTNIDSIPRLVKHFGAIQAQDYAMAKWAIGSRVPSISDADVDIALASGDIVRTHVLRPTWHFAPSEDIGWMLGLTAKTIRGQMASNDRKLGLDQAIYNKSFGLIEKALEDGHLSKPEIMEILEFNGIRTHEYRSGHIMAAAELEGLVVSGARKGKEHGYALMSKQVKKPRKLSKEEALAELAQTYFKSHAPATVRDFQWWSGLNLTDCRTGIKANEKKLESVEIEGQTYYFPEEHQSVNTKSVHLLPAFDEFLIAYKDRTPSIDPVHSRHAFTSNGIFKPLLVVDGQVCGIWKRTIKKDVVSVEVQAMVKIPNNRFSEIEHQVKRFGDFLGLKTDLKL</sequence>
<dbReference type="Pfam" id="PF06224">
    <property type="entry name" value="AlkZ-like"/>
    <property type="match status" value="1"/>
</dbReference>
<dbReference type="PANTHER" id="PTHR38479">
    <property type="entry name" value="LMO0824 PROTEIN"/>
    <property type="match status" value="1"/>
</dbReference>
<gene>
    <name evidence="1" type="ORF">HZF10_09725</name>
</gene>
<keyword evidence="2" id="KW-1185">Reference proteome</keyword>
<dbReference type="GO" id="GO:0003677">
    <property type="term" value="F:DNA binding"/>
    <property type="evidence" value="ECO:0007669"/>
    <property type="project" value="UniProtKB-KW"/>
</dbReference>
<proteinExistence type="predicted"/>
<name>A0A7Y8Y2G3_9FLAO</name>
<dbReference type="RefSeq" id="WP_176005998.1">
    <property type="nucleotide sequence ID" value="NZ_JABWMI010000010.1"/>
</dbReference>
<dbReference type="EMBL" id="JACBJI010000003">
    <property type="protein sequence ID" value="NYA71197.1"/>
    <property type="molecule type" value="Genomic_DNA"/>
</dbReference>
<organism evidence="1 2">
    <name type="scientific">Flavobacterium agri</name>
    <dbReference type="NCBI Taxonomy" id="2743471"/>
    <lineage>
        <taxon>Bacteria</taxon>
        <taxon>Pseudomonadati</taxon>
        <taxon>Bacteroidota</taxon>
        <taxon>Flavobacteriia</taxon>
        <taxon>Flavobacteriales</taxon>
        <taxon>Flavobacteriaceae</taxon>
        <taxon>Flavobacterium</taxon>
    </lineage>
</organism>
<reference evidence="1 2" key="1">
    <citation type="submission" date="2020-07" db="EMBL/GenBank/DDBJ databases">
        <authorList>
            <person name="Sun Q."/>
        </authorList>
    </citation>
    <scope>NUCLEOTIDE SEQUENCE [LARGE SCALE GENOMIC DNA]</scope>
    <source>
        <strain evidence="1 2">MAH-1</strain>
    </source>
</reference>
<dbReference type="AlphaFoldDB" id="A0A7Y8Y2G3"/>
<dbReference type="InterPro" id="IPR009351">
    <property type="entry name" value="AlkZ-like"/>
</dbReference>
<protein>
    <submittedName>
        <fullName evidence="1">Winged helix DNA-binding domain-containing protein</fullName>
    </submittedName>
</protein>